<keyword evidence="3" id="KW-1185">Reference proteome</keyword>
<reference evidence="1 3" key="1">
    <citation type="journal article" date="2014" name="BMC Genomics">
        <title>Genome sequence of Anopheles sinensis provides insight into genetics basis of mosquito competence for malaria parasites.</title>
        <authorList>
            <person name="Zhou D."/>
            <person name="Zhang D."/>
            <person name="Ding G."/>
            <person name="Shi L."/>
            <person name="Hou Q."/>
            <person name="Ye Y."/>
            <person name="Xu Y."/>
            <person name="Zhou H."/>
            <person name="Xiong C."/>
            <person name="Li S."/>
            <person name="Yu J."/>
            <person name="Hong S."/>
            <person name="Yu X."/>
            <person name="Zou P."/>
            <person name="Chen C."/>
            <person name="Chang X."/>
            <person name="Wang W."/>
            <person name="Lv Y."/>
            <person name="Sun Y."/>
            <person name="Ma L."/>
            <person name="Shen B."/>
            <person name="Zhu C."/>
        </authorList>
    </citation>
    <scope>NUCLEOTIDE SEQUENCE [LARGE SCALE GENOMIC DNA]</scope>
</reference>
<evidence type="ECO:0000313" key="2">
    <source>
        <dbReference type="EnsemblMetazoa" id="ASIC017026-PA"/>
    </source>
</evidence>
<dbReference type="EMBL" id="KE525342">
    <property type="protein sequence ID" value="KFB49017.1"/>
    <property type="molecule type" value="Genomic_DNA"/>
</dbReference>
<dbReference type="EnsemblMetazoa" id="ASIC017026-RA">
    <property type="protein sequence ID" value="ASIC017026-PA"/>
    <property type="gene ID" value="ASIC017026"/>
</dbReference>
<dbReference type="Proteomes" id="UP000030765">
    <property type="component" value="Unassembled WGS sequence"/>
</dbReference>
<protein>
    <submittedName>
        <fullName evidence="1 2">Serine/threonine kinase family protein</fullName>
    </submittedName>
</protein>
<gene>
    <name evidence="1" type="ORF">ZHAS_00017026</name>
</gene>
<proteinExistence type="predicted"/>
<dbReference type="AlphaFoldDB" id="A0A084WFM3"/>
<keyword evidence="1" id="KW-0808">Transferase</keyword>
<sequence>MKSGVKSVPDGFPMVPVRYGDIFIIPVEGYQADAPTPDDNWWRFDTAKELATPQTCETPQACVRACVCQHKSLPPFPPHAKLAVLQAVAKEIVHKFAGPFGSRLSHPGARDYRYCYFHEFTFSSGTPECRQSKDTRPQNAALSLAGANTFCKNLCIVSVTVCGAHMTPLCSSQYTSSFCS</sequence>
<accession>A0A084WFM3</accession>
<evidence type="ECO:0000313" key="3">
    <source>
        <dbReference type="Proteomes" id="UP000030765"/>
    </source>
</evidence>
<keyword evidence="1" id="KW-0418">Kinase</keyword>
<dbReference type="GO" id="GO:0016301">
    <property type="term" value="F:kinase activity"/>
    <property type="evidence" value="ECO:0007669"/>
    <property type="project" value="UniProtKB-KW"/>
</dbReference>
<organism evidence="1">
    <name type="scientific">Anopheles sinensis</name>
    <name type="common">Mosquito</name>
    <dbReference type="NCBI Taxonomy" id="74873"/>
    <lineage>
        <taxon>Eukaryota</taxon>
        <taxon>Metazoa</taxon>
        <taxon>Ecdysozoa</taxon>
        <taxon>Arthropoda</taxon>
        <taxon>Hexapoda</taxon>
        <taxon>Insecta</taxon>
        <taxon>Pterygota</taxon>
        <taxon>Neoptera</taxon>
        <taxon>Endopterygota</taxon>
        <taxon>Diptera</taxon>
        <taxon>Nematocera</taxon>
        <taxon>Culicoidea</taxon>
        <taxon>Culicidae</taxon>
        <taxon>Anophelinae</taxon>
        <taxon>Anopheles</taxon>
    </lineage>
</organism>
<evidence type="ECO:0000313" key="1">
    <source>
        <dbReference type="EMBL" id="KFB49017.1"/>
    </source>
</evidence>
<dbReference type="VEuPathDB" id="VectorBase:ASIC017026"/>
<reference evidence="2" key="2">
    <citation type="submission" date="2020-05" db="UniProtKB">
        <authorList>
            <consortium name="EnsemblMetazoa"/>
        </authorList>
    </citation>
    <scope>IDENTIFICATION</scope>
</reference>
<dbReference type="EMBL" id="ATLV01023373">
    <property type="status" value="NOT_ANNOTATED_CDS"/>
    <property type="molecule type" value="Genomic_DNA"/>
</dbReference>
<name>A0A084WFM3_ANOSI</name>